<comment type="caution">
    <text evidence="8">The sequence shown here is derived from an EMBL/GenBank/DDBJ whole genome shotgun (WGS) entry which is preliminary data.</text>
</comment>
<dbReference type="GO" id="GO:0006952">
    <property type="term" value="P:defense response"/>
    <property type="evidence" value="ECO:0007669"/>
    <property type="project" value="UniProtKB-KW"/>
</dbReference>
<dbReference type="PANTHER" id="PTHR36766">
    <property type="entry name" value="PLANT BROAD-SPECTRUM MILDEW RESISTANCE PROTEIN RPW8"/>
    <property type="match status" value="1"/>
</dbReference>
<proteinExistence type="predicted"/>
<feature type="region of interest" description="Disordered" evidence="4">
    <location>
        <begin position="412"/>
        <end position="435"/>
    </location>
</feature>
<keyword evidence="1" id="KW-0433">Leucine-rich repeat</keyword>
<dbReference type="FunFam" id="1.10.10.10:FF:000322">
    <property type="entry name" value="Probable disease resistance protein At1g63360"/>
    <property type="match status" value="1"/>
</dbReference>
<evidence type="ECO:0000256" key="4">
    <source>
        <dbReference type="SAM" id="MobiDB-lite"/>
    </source>
</evidence>
<dbReference type="Pfam" id="PF23598">
    <property type="entry name" value="LRR_14"/>
    <property type="match status" value="1"/>
</dbReference>
<keyword evidence="2" id="KW-0677">Repeat</keyword>
<dbReference type="SUPFAM" id="SSF52058">
    <property type="entry name" value="L domain-like"/>
    <property type="match status" value="2"/>
</dbReference>
<dbReference type="InterPro" id="IPR036388">
    <property type="entry name" value="WH-like_DNA-bd_sf"/>
</dbReference>
<evidence type="ECO:0000313" key="8">
    <source>
        <dbReference type="EMBL" id="KAK9137564.1"/>
    </source>
</evidence>
<evidence type="ECO:0008006" key="10">
    <source>
        <dbReference type="Google" id="ProtNLM"/>
    </source>
</evidence>
<dbReference type="Gene3D" id="1.10.10.10">
    <property type="entry name" value="Winged helix-like DNA-binding domain superfamily/Winged helix DNA-binding domain"/>
    <property type="match status" value="1"/>
</dbReference>
<dbReference type="InterPro" id="IPR042197">
    <property type="entry name" value="Apaf_helical"/>
</dbReference>
<feature type="domain" description="R13L1/DRL21-like LRR repeat region" evidence="7">
    <location>
        <begin position="917"/>
        <end position="978"/>
    </location>
</feature>
<dbReference type="AlphaFoldDB" id="A0AAP0JPD8"/>
<dbReference type="Pfam" id="PF23559">
    <property type="entry name" value="WHD_DRP"/>
    <property type="match status" value="1"/>
</dbReference>
<dbReference type="InterPro" id="IPR058922">
    <property type="entry name" value="WHD_DRP"/>
</dbReference>
<feature type="domain" description="Disease resistance R13L4/SHOC-2-like LRR" evidence="6">
    <location>
        <begin position="242"/>
        <end position="526"/>
    </location>
</feature>
<feature type="compositionally biased region" description="Basic and acidic residues" evidence="4">
    <location>
        <begin position="425"/>
        <end position="435"/>
    </location>
</feature>
<dbReference type="Proteomes" id="UP001417504">
    <property type="component" value="Unassembled WGS sequence"/>
</dbReference>
<dbReference type="Gene3D" id="1.10.8.430">
    <property type="entry name" value="Helical domain of apoptotic protease-activating factors"/>
    <property type="match status" value="1"/>
</dbReference>
<dbReference type="InterPro" id="IPR032675">
    <property type="entry name" value="LRR_dom_sf"/>
</dbReference>
<evidence type="ECO:0000259" key="5">
    <source>
        <dbReference type="Pfam" id="PF23559"/>
    </source>
</evidence>
<keyword evidence="9" id="KW-1185">Reference proteome</keyword>
<dbReference type="Pfam" id="PF25019">
    <property type="entry name" value="LRR_R13L1-DRL21"/>
    <property type="match status" value="1"/>
</dbReference>
<evidence type="ECO:0000256" key="3">
    <source>
        <dbReference type="ARBA" id="ARBA00022821"/>
    </source>
</evidence>
<protein>
    <recommendedName>
        <fullName evidence="10">NB-ARC domain-containing protein</fullName>
    </recommendedName>
</protein>
<keyword evidence="3" id="KW-0611">Plant defense</keyword>
<dbReference type="PANTHER" id="PTHR36766:SF61">
    <property type="entry name" value="NB-ARC DOMAIN DISEASE RESISTANCE PROTEIN"/>
    <property type="match status" value="1"/>
</dbReference>
<evidence type="ECO:0000313" key="9">
    <source>
        <dbReference type="Proteomes" id="UP001417504"/>
    </source>
</evidence>
<dbReference type="InterPro" id="IPR055414">
    <property type="entry name" value="LRR_R13L4/SHOC2-like"/>
</dbReference>
<dbReference type="InterPro" id="IPR027417">
    <property type="entry name" value="P-loop_NTPase"/>
</dbReference>
<evidence type="ECO:0000259" key="6">
    <source>
        <dbReference type="Pfam" id="PF23598"/>
    </source>
</evidence>
<dbReference type="SUPFAM" id="SSF52540">
    <property type="entry name" value="P-loop containing nucleoside triphosphate hydrolases"/>
    <property type="match status" value="1"/>
</dbReference>
<dbReference type="EMBL" id="JBBNAE010000003">
    <property type="protein sequence ID" value="KAK9137564.1"/>
    <property type="molecule type" value="Genomic_DNA"/>
</dbReference>
<dbReference type="GO" id="GO:0043531">
    <property type="term" value="F:ADP binding"/>
    <property type="evidence" value="ECO:0007669"/>
    <property type="project" value="InterPro"/>
</dbReference>
<dbReference type="InterPro" id="IPR056789">
    <property type="entry name" value="LRR_R13L1-DRL21"/>
</dbReference>
<gene>
    <name evidence="8" type="ORF">Sjap_008158</name>
</gene>
<name>A0AAP0JPD8_9MAGN</name>
<sequence length="1011" mass="114861">MYQLKGLSNDECWNIIQRRAFCPGGLMTCSRLEEFGREISKKCKGVPLVAKVLGGLLYSTKETEWLALQRAEIWNLTFEKEENYIIEVLKLSYNSLSPTLKSCFSYCAIFPKDYWISKKVLIQLWMAQGFLEAPATQGESTMEDKGNTYINSLYSKSFFQEAQMNKFEEIKRFKMHDLVQDLAQSICKSECQIVGEGNIMREDLSKRRHVSLMSPKKVEALYKAKKLRTFINEGALELIEISTLFKFKLLRVLDLSGFQGCNFPSSSHCKLKHLRYLDLSFTSIESLPRWVTRLYHLQTLKLLRCRKLTELPEDLKNLKKLRHLFIDEYGKWKKMPQAIGELHQLQTLPFFVASEEDDGRGMSMLECLNSLGGTFNIHCLCRVKEASLVKGANILGGKRNLRELRLRWDRPSSVGDHEGDDSLVSEDRPSVGDQERSCIGGGAGDALLVLEALRPHANLQRLSIEGFGGVEFPSWVSNGSDLPNLVGMELSDCNHCENIPSFGGLRGLKWLVISNMSQVKHFGVSKNGCIGTSSAPPLSYRSMKKLELRRMANLEEWLEGDGVMFPCLEELLIEDCPNLSKTPEHVFPSLKSLKLENVGGMGVVSITSSLTSLTFLTIEKCKDLEFLQEGLVSNNSQLNTVLIRNCPKLQAFREEGLTSAAADEILPNRFLRKLVIEELGFSYATEEELWILNCPELESIGKGFLSSLVFLESLDVRDCGKLKYIELSQSLNHLRELRIKGCPNFEGLETLTTELRILCFYNCRNLRKLPSKEQMLRLTSLNELSIWGCPTISSIDLPALPSLRELTVRDCLAISSIDLTTLPSLRQLTIWICPAISSIDLPTLPSLRQLVITYCEGLQGLQGLQFLTALEDLQLGPFSEEFNDFPFALESNNPLILPSLRHLEINGWDALQSLPHQLQRLTTLKSLYICNFSQLTELPEWLGNLTSLEELRIYGCKNLRHLPSKGQMHRLTFLKTLYIFGCPRLNERCSREWEGDDPEWPKISHIPFLYH</sequence>
<evidence type="ECO:0000256" key="1">
    <source>
        <dbReference type="ARBA" id="ARBA00022614"/>
    </source>
</evidence>
<reference evidence="8 9" key="1">
    <citation type="submission" date="2024-01" db="EMBL/GenBank/DDBJ databases">
        <title>Genome assemblies of Stephania.</title>
        <authorList>
            <person name="Yang L."/>
        </authorList>
    </citation>
    <scope>NUCLEOTIDE SEQUENCE [LARGE SCALE GENOMIC DNA]</scope>
    <source>
        <strain evidence="8">QJT</strain>
        <tissue evidence="8">Leaf</tissue>
    </source>
</reference>
<organism evidence="8 9">
    <name type="scientific">Stephania japonica</name>
    <dbReference type="NCBI Taxonomy" id="461633"/>
    <lineage>
        <taxon>Eukaryota</taxon>
        <taxon>Viridiplantae</taxon>
        <taxon>Streptophyta</taxon>
        <taxon>Embryophyta</taxon>
        <taxon>Tracheophyta</taxon>
        <taxon>Spermatophyta</taxon>
        <taxon>Magnoliopsida</taxon>
        <taxon>Ranunculales</taxon>
        <taxon>Menispermaceae</taxon>
        <taxon>Menispermoideae</taxon>
        <taxon>Cissampelideae</taxon>
        <taxon>Stephania</taxon>
    </lineage>
</organism>
<accession>A0AAP0JPD8</accession>
<dbReference type="Gene3D" id="3.80.10.10">
    <property type="entry name" value="Ribonuclease Inhibitor"/>
    <property type="match status" value="5"/>
</dbReference>
<feature type="domain" description="Disease resistance protein winged helix" evidence="5">
    <location>
        <begin position="109"/>
        <end position="183"/>
    </location>
</feature>
<evidence type="ECO:0000259" key="7">
    <source>
        <dbReference type="Pfam" id="PF25019"/>
    </source>
</evidence>
<evidence type="ECO:0000256" key="2">
    <source>
        <dbReference type="ARBA" id="ARBA00022737"/>
    </source>
</evidence>